<evidence type="ECO:0000256" key="1">
    <source>
        <dbReference type="ARBA" id="ARBA00006484"/>
    </source>
</evidence>
<dbReference type="PANTHER" id="PTHR43618">
    <property type="entry name" value="7-ALPHA-HYDROXYSTEROID DEHYDROGENASE"/>
    <property type="match status" value="1"/>
</dbReference>
<reference evidence="5 6" key="1">
    <citation type="journal article" date="2023" name="J Bioinform Genom">
        <title>Complete genome sequence of the bacterium Pseudomonas shirazica hy376 from natural waters of algiers.</title>
        <authorList>
            <person name="Haffaressas Y."/>
            <person name="Seghouani N."/>
            <person name="Arzamasceva V.O."/>
            <person name="Tepeeva A.N."/>
            <person name="Vasilenko O.V."/>
        </authorList>
    </citation>
    <scope>NUCLEOTIDE SEQUENCE [LARGE SCALE GENOMIC DNA]</scope>
    <source>
        <strain evidence="5 6">HY376</strain>
    </source>
</reference>
<keyword evidence="2" id="KW-0521">NADP</keyword>
<dbReference type="EC" id="1.1.1.47" evidence="5"/>
<sequence length="256" mass="26663">MVNERFSLAGKVALVTGASSGIGYCLARGLAQAGATIVASARRLDRIEALVHDILNSGGKAIAVAMDVTSSDSVRAAFDAAAAQVGLCDIIINNAGIAAPAPFLETDEISMDAVLDTNFKGIWRVSQEAARRLAEAKRPGAIINIASILGLGVQPGYSVYAASKGAVVQLTRALANDLMRYGIRVNAIAPGWFETEMSQAFFASEKGQAALRSMPSRRLGQLDELVGPVIMLASEAGSFVNGVVLPVDGAHHTRLA</sequence>
<name>A0ABY9SUX3_9PSED</name>
<dbReference type="SMART" id="SM00822">
    <property type="entry name" value="PKS_KR"/>
    <property type="match status" value="1"/>
</dbReference>
<dbReference type="Pfam" id="PF13561">
    <property type="entry name" value="adh_short_C2"/>
    <property type="match status" value="1"/>
</dbReference>
<dbReference type="GO" id="GO:0047936">
    <property type="term" value="F:glucose 1-dehydrogenase [NAD(P)+] activity"/>
    <property type="evidence" value="ECO:0007669"/>
    <property type="project" value="UniProtKB-EC"/>
</dbReference>
<dbReference type="GeneID" id="92660794"/>
<accession>A0ABY9SUX3</accession>
<organism evidence="5 6">
    <name type="scientific">Pseudomonas shirazica</name>
    <dbReference type="NCBI Taxonomy" id="1940636"/>
    <lineage>
        <taxon>Bacteria</taxon>
        <taxon>Pseudomonadati</taxon>
        <taxon>Pseudomonadota</taxon>
        <taxon>Gammaproteobacteria</taxon>
        <taxon>Pseudomonadales</taxon>
        <taxon>Pseudomonadaceae</taxon>
        <taxon>Pseudomonas</taxon>
    </lineage>
</organism>
<evidence type="ECO:0000259" key="4">
    <source>
        <dbReference type="SMART" id="SM00822"/>
    </source>
</evidence>
<dbReference type="InterPro" id="IPR020904">
    <property type="entry name" value="Sc_DH/Rdtase_CS"/>
</dbReference>
<protein>
    <submittedName>
        <fullName evidence="5">Glucose 1-dehydrogenase</fullName>
        <ecNumber evidence="5">1.1.1.47</ecNumber>
    </submittedName>
</protein>
<evidence type="ECO:0000256" key="3">
    <source>
        <dbReference type="ARBA" id="ARBA00023002"/>
    </source>
</evidence>
<dbReference type="RefSeq" id="WP_217190427.1">
    <property type="nucleotide sequence ID" value="NZ_CP063456.1"/>
</dbReference>
<proteinExistence type="inferred from homology"/>
<dbReference type="NCBIfam" id="NF005559">
    <property type="entry name" value="PRK07231.1"/>
    <property type="match status" value="1"/>
</dbReference>
<dbReference type="Proteomes" id="UP001258940">
    <property type="component" value="Chromosome"/>
</dbReference>
<dbReference type="InterPro" id="IPR002347">
    <property type="entry name" value="SDR_fam"/>
</dbReference>
<evidence type="ECO:0000256" key="2">
    <source>
        <dbReference type="ARBA" id="ARBA00022857"/>
    </source>
</evidence>
<feature type="domain" description="Ketoreductase" evidence="4">
    <location>
        <begin position="11"/>
        <end position="195"/>
    </location>
</feature>
<dbReference type="PROSITE" id="PS00061">
    <property type="entry name" value="ADH_SHORT"/>
    <property type="match status" value="1"/>
</dbReference>
<dbReference type="EMBL" id="CP127845">
    <property type="protein sequence ID" value="WMY87399.1"/>
    <property type="molecule type" value="Genomic_DNA"/>
</dbReference>
<keyword evidence="6" id="KW-1185">Reference proteome</keyword>
<evidence type="ECO:0000313" key="6">
    <source>
        <dbReference type="Proteomes" id="UP001258940"/>
    </source>
</evidence>
<dbReference type="InterPro" id="IPR057326">
    <property type="entry name" value="KR_dom"/>
</dbReference>
<evidence type="ECO:0000313" key="5">
    <source>
        <dbReference type="EMBL" id="WMY87399.1"/>
    </source>
</evidence>
<keyword evidence="3 5" id="KW-0560">Oxidoreductase</keyword>
<dbReference type="PANTHER" id="PTHR43618:SF8">
    <property type="entry name" value="7ALPHA-HYDROXYSTEROID DEHYDROGENASE"/>
    <property type="match status" value="1"/>
</dbReference>
<comment type="similarity">
    <text evidence="1">Belongs to the short-chain dehydrogenases/reductases (SDR) family.</text>
</comment>
<dbReference type="InterPro" id="IPR052178">
    <property type="entry name" value="Sec_Metab_Biosynth_SDR"/>
</dbReference>
<gene>
    <name evidence="5" type="ORF">QR297_11325</name>
</gene>